<reference evidence="2" key="1">
    <citation type="journal article" date="2020" name="bioRxiv">
        <title>Comparative genomics of Chlamydomonas.</title>
        <authorList>
            <person name="Craig R.J."/>
            <person name="Hasan A.R."/>
            <person name="Ness R.W."/>
            <person name="Keightley P.D."/>
        </authorList>
    </citation>
    <scope>NUCLEOTIDE SEQUENCE</scope>
    <source>
        <strain evidence="2">CCAP 11/173</strain>
    </source>
</reference>
<dbReference type="GO" id="GO:1902388">
    <property type="term" value="F:ceramide 1-phosphate transfer activity"/>
    <property type="evidence" value="ECO:0007669"/>
    <property type="project" value="TreeGrafter"/>
</dbReference>
<dbReference type="AlphaFoldDB" id="A0A835W0I4"/>
<name>A0A835W0I4_9CHLO</name>
<dbReference type="Pfam" id="PF08718">
    <property type="entry name" value="GLTP"/>
    <property type="match status" value="1"/>
</dbReference>
<dbReference type="PANTHER" id="PTHR10219:SF43">
    <property type="entry name" value="GLYCOLIPID TRANSFER PROTEIN DOMAIN-CONTAINING PROTEIN"/>
    <property type="match status" value="1"/>
</dbReference>
<dbReference type="PANTHER" id="PTHR10219">
    <property type="entry name" value="GLYCOLIPID TRANSFER PROTEIN-RELATED"/>
    <property type="match status" value="1"/>
</dbReference>
<dbReference type="InterPro" id="IPR014830">
    <property type="entry name" value="Glycolipid_transfer_prot_dom"/>
</dbReference>
<sequence length="217" mass="23545">MTKHKGRYLEGLSASLKTVHEQGDDIQSADFALLCDHILEAFDHLGTIMYFAKVEMGGKVESIRKVSSQLKTLREVVDSDVRAGRATTKGSCARNLHRLMLVITFVRLLLQQLLDKPTIQLKDALWVAYKGSLHPIHTYMVQTAVWAGLGMVPSRAAFMASIGEDEASARLHVPEVLAAAAELVGRLERMYGGTVMPASDLTYIPTAPPAAAAGAAM</sequence>
<feature type="domain" description="Glycolipid transfer protein" evidence="1">
    <location>
        <begin position="27"/>
        <end position="163"/>
    </location>
</feature>
<dbReference type="SUPFAM" id="SSF110004">
    <property type="entry name" value="Glycolipid transfer protein, GLTP"/>
    <property type="match status" value="1"/>
</dbReference>
<evidence type="ECO:0000313" key="3">
    <source>
        <dbReference type="Proteomes" id="UP000613740"/>
    </source>
</evidence>
<proteinExistence type="predicted"/>
<dbReference type="OrthoDB" id="116883at2759"/>
<organism evidence="2 3">
    <name type="scientific">Chlamydomonas schloesseri</name>
    <dbReference type="NCBI Taxonomy" id="2026947"/>
    <lineage>
        <taxon>Eukaryota</taxon>
        <taxon>Viridiplantae</taxon>
        <taxon>Chlorophyta</taxon>
        <taxon>core chlorophytes</taxon>
        <taxon>Chlorophyceae</taxon>
        <taxon>CS clade</taxon>
        <taxon>Chlamydomonadales</taxon>
        <taxon>Chlamydomonadaceae</taxon>
        <taxon>Chlamydomonas</taxon>
    </lineage>
</organism>
<accession>A0A835W0I4</accession>
<gene>
    <name evidence="2" type="ORF">HYH02_013258</name>
</gene>
<comment type="caution">
    <text evidence="2">The sequence shown here is derived from an EMBL/GenBank/DDBJ whole genome shotgun (WGS) entry which is preliminary data.</text>
</comment>
<dbReference type="GO" id="GO:0016020">
    <property type="term" value="C:membrane"/>
    <property type="evidence" value="ECO:0007669"/>
    <property type="project" value="TreeGrafter"/>
</dbReference>
<dbReference type="GO" id="GO:0005829">
    <property type="term" value="C:cytosol"/>
    <property type="evidence" value="ECO:0007669"/>
    <property type="project" value="TreeGrafter"/>
</dbReference>
<dbReference type="GO" id="GO:1902387">
    <property type="term" value="F:ceramide 1-phosphate binding"/>
    <property type="evidence" value="ECO:0007669"/>
    <property type="project" value="TreeGrafter"/>
</dbReference>
<evidence type="ECO:0000313" key="2">
    <source>
        <dbReference type="EMBL" id="KAG2431681.1"/>
    </source>
</evidence>
<dbReference type="Proteomes" id="UP000613740">
    <property type="component" value="Unassembled WGS sequence"/>
</dbReference>
<protein>
    <recommendedName>
        <fullName evidence="1">Glycolipid transfer protein domain-containing protein</fullName>
    </recommendedName>
</protein>
<dbReference type="Gene3D" id="1.10.3520.10">
    <property type="entry name" value="Glycolipid transfer protein"/>
    <property type="match status" value="1"/>
</dbReference>
<keyword evidence="3" id="KW-1185">Reference proteome</keyword>
<dbReference type="EMBL" id="JAEHOD010000071">
    <property type="protein sequence ID" value="KAG2431681.1"/>
    <property type="molecule type" value="Genomic_DNA"/>
</dbReference>
<evidence type="ECO:0000259" key="1">
    <source>
        <dbReference type="Pfam" id="PF08718"/>
    </source>
</evidence>
<dbReference type="InterPro" id="IPR036497">
    <property type="entry name" value="GLTP_sf"/>
</dbReference>